<dbReference type="AlphaFoldDB" id="A0A4R6X2H4"/>
<evidence type="ECO:0000313" key="2">
    <source>
        <dbReference type="EMBL" id="TDR13105.1"/>
    </source>
</evidence>
<organism evidence="2 3">
    <name type="scientific">Marinomonas communis</name>
    <dbReference type="NCBI Taxonomy" id="28254"/>
    <lineage>
        <taxon>Bacteria</taxon>
        <taxon>Pseudomonadati</taxon>
        <taxon>Pseudomonadota</taxon>
        <taxon>Gammaproteobacteria</taxon>
        <taxon>Oceanospirillales</taxon>
        <taxon>Oceanospirillaceae</taxon>
        <taxon>Marinomonas</taxon>
    </lineage>
</organism>
<proteinExistence type="predicted"/>
<dbReference type="OrthoDB" id="9801954at2"/>
<keyword evidence="2" id="KW-0808">Transferase</keyword>
<evidence type="ECO:0000259" key="1">
    <source>
        <dbReference type="Pfam" id="PF00535"/>
    </source>
</evidence>
<sequence>MNKIDILIATHNGEKYLAEQLNSLLEQTYQNWQAIIHDDNSTDNTSHILRDYASRYPEKFYLIDDNTSFRCPKENFSHLMHFSKSDYLMFCDQDDVWLPNKVELTLLKMLEVEKKQKSRPIIVHSDLKIVDHNLKVIAESMSEFQKIPTNLNTLEQILAKSSVTGCTMMLNKKAKEVSMPIHKLSIMHDWWVAAKVLQNKGEIAYINIPLVLYRQHHSNSVGAKKINILTCLTRILRLRQSLKSFYYGWKQASAIDPNINIYSFSKLKCLLYIQCTLNKKRLD</sequence>
<keyword evidence="3" id="KW-1185">Reference proteome</keyword>
<dbReference type="CDD" id="cd04196">
    <property type="entry name" value="GT_2_like_d"/>
    <property type="match status" value="1"/>
</dbReference>
<feature type="domain" description="Glycosyltransferase 2-like" evidence="1">
    <location>
        <begin position="6"/>
        <end position="111"/>
    </location>
</feature>
<evidence type="ECO:0000313" key="3">
    <source>
        <dbReference type="Proteomes" id="UP000295729"/>
    </source>
</evidence>
<accession>A0A4R6X2H4</accession>
<comment type="caution">
    <text evidence="2">The sequence shown here is derived from an EMBL/GenBank/DDBJ whole genome shotgun (WGS) entry which is preliminary data.</text>
</comment>
<dbReference type="Pfam" id="PF00535">
    <property type="entry name" value="Glycos_transf_2"/>
    <property type="match status" value="1"/>
</dbReference>
<dbReference type="PANTHER" id="PTHR22916">
    <property type="entry name" value="GLYCOSYLTRANSFERASE"/>
    <property type="match status" value="1"/>
</dbReference>
<dbReference type="GO" id="GO:0016758">
    <property type="term" value="F:hexosyltransferase activity"/>
    <property type="evidence" value="ECO:0007669"/>
    <property type="project" value="UniProtKB-ARBA"/>
</dbReference>
<dbReference type="RefSeq" id="WP_133562178.1">
    <property type="nucleotide sequence ID" value="NZ_SNZA01000003.1"/>
</dbReference>
<dbReference type="EMBL" id="SNZA01000003">
    <property type="protein sequence ID" value="TDR13105.1"/>
    <property type="molecule type" value="Genomic_DNA"/>
</dbReference>
<dbReference type="PANTHER" id="PTHR22916:SF3">
    <property type="entry name" value="UDP-GLCNAC:BETAGAL BETA-1,3-N-ACETYLGLUCOSAMINYLTRANSFERASE-LIKE PROTEIN 1"/>
    <property type="match status" value="1"/>
</dbReference>
<dbReference type="SUPFAM" id="SSF53448">
    <property type="entry name" value="Nucleotide-diphospho-sugar transferases"/>
    <property type="match status" value="1"/>
</dbReference>
<name>A0A4R6X2H4_9GAMM</name>
<dbReference type="InterPro" id="IPR001173">
    <property type="entry name" value="Glyco_trans_2-like"/>
</dbReference>
<dbReference type="InterPro" id="IPR029044">
    <property type="entry name" value="Nucleotide-diphossugar_trans"/>
</dbReference>
<dbReference type="Gene3D" id="3.90.550.10">
    <property type="entry name" value="Spore Coat Polysaccharide Biosynthesis Protein SpsA, Chain A"/>
    <property type="match status" value="1"/>
</dbReference>
<dbReference type="Proteomes" id="UP000295729">
    <property type="component" value="Unassembled WGS sequence"/>
</dbReference>
<protein>
    <submittedName>
        <fullName evidence="2">Glycosyl transferase family 2</fullName>
    </submittedName>
</protein>
<gene>
    <name evidence="2" type="ORF">C8D85_1979</name>
</gene>
<reference evidence="2 3" key="1">
    <citation type="submission" date="2019-03" db="EMBL/GenBank/DDBJ databases">
        <title>Genomic Encyclopedia of Type Strains, Phase IV (KMG-IV): sequencing the most valuable type-strain genomes for metagenomic binning, comparative biology and taxonomic classification.</title>
        <authorList>
            <person name="Goeker M."/>
        </authorList>
    </citation>
    <scope>NUCLEOTIDE SEQUENCE [LARGE SCALE GENOMIC DNA]</scope>
    <source>
        <strain evidence="2 3">DSM 5604</strain>
    </source>
</reference>